<accession>A0A173RG11</accession>
<evidence type="ECO:0000313" key="2">
    <source>
        <dbReference type="EMBL" id="CUM76238.1"/>
    </source>
</evidence>
<dbReference type="Proteomes" id="UP000095492">
    <property type="component" value="Unassembled WGS sequence"/>
</dbReference>
<reference evidence="2 3" key="1">
    <citation type="submission" date="2015-09" db="EMBL/GenBank/DDBJ databases">
        <authorList>
            <consortium name="Pathogen Informatics"/>
        </authorList>
    </citation>
    <scope>NUCLEOTIDE SEQUENCE [LARGE SCALE GENOMIC DNA]</scope>
    <source>
        <strain evidence="2 3">2789STDY5608891</strain>
    </source>
</reference>
<keyword evidence="1" id="KW-0472">Membrane</keyword>
<sequence length="395" mass="44952">MLSDEQMDREIREHVEKHPVILPEDYQTMVQNQIKKCCEGEMSMSQNKQRKKKMIAAACMILCIGVCGAGGVRAGMNYAKQRVEKTSEKEQEALWMDAAKADADTFSRELSKKEQQRMNELAERYQTEGLFPDGSILQISDQSEIVPDQICFLAQASTFYLPEKALSDEQMLELIDFYAKRDYSVTAQGQKEADITDSADDVTEISQEEVVEKASALLERLYGVNADTLTIKTEHDQASDGNGETFTTDHIIYRDEAAGISYLVSVNLQNGEIRTVSVQKDTGSNYSKEIAENATQYQELFPEAEKMAYAYMEENAVWVEKQIEYMRDEKQMLGTGIVNYIFVTDTDACVISYSCAQQYFYQVREFSKDELDSYLSDEKEQGAMRNLEQVITEVK</sequence>
<proteinExistence type="predicted"/>
<keyword evidence="1" id="KW-1133">Transmembrane helix</keyword>
<protein>
    <submittedName>
        <fullName evidence="2">Uncharacterized protein</fullName>
    </submittedName>
</protein>
<name>A0A173RG11_EUBRA</name>
<evidence type="ECO:0000313" key="3">
    <source>
        <dbReference type="Proteomes" id="UP000095492"/>
    </source>
</evidence>
<dbReference type="OrthoDB" id="9806713at2"/>
<dbReference type="STRING" id="39490.ERS852448_00359"/>
<dbReference type="EMBL" id="CYYA01000002">
    <property type="protein sequence ID" value="CUM76238.1"/>
    <property type="molecule type" value="Genomic_DNA"/>
</dbReference>
<evidence type="ECO:0000256" key="1">
    <source>
        <dbReference type="SAM" id="Phobius"/>
    </source>
</evidence>
<keyword evidence="1" id="KW-0812">Transmembrane</keyword>
<feature type="transmembrane region" description="Helical" evidence="1">
    <location>
        <begin position="54"/>
        <end position="76"/>
    </location>
</feature>
<dbReference type="AlphaFoldDB" id="A0A173RG11"/>
<gene>
    <name evidence="2" type="ORF">ERS852448_00359</name>
</gene>
<organism evidence="2 3">
    <name type="scientific">Eubacterium ramulus</name>
    <dbReference type="NCBI Taxonomy" id="39490"/>
    <lineage>
        <taxon>Bacteria</taxon>
        <taxon>Bacillati</taxon>
        <taxon>Bacillota</taxon>
        <taxon>Clostridia</taxon>
        <taxon>Eubacteriales</taxon>
        <taxon>Eubacteriaceae</taxon>
        <taxon>Eubacterium</taxon>
    </lineage>
</organism>